<dbReference type="PANTHER" id="PTHR47128">
    <property type="match status" value="1"/>
</dbReference>
<gene>
    <name evidence="2" type="primary">ycf39</name>
</gene>
<keyword evidence="2" id="KW-0150">Chloroplast</keyword>
<keyword evidence="1" id="KW-0602">Photosynthesis</keyword>
<dbReference type="EMBL" id="KF113422">
    <property type="protein sequence ID" value="AGT55027.1"/>
    <property type="molecule type" value="mRNA"/>
</dbReference>
<reference evidence="2" key="1">
    <citation type="journal article" date="2014" name="Mol. Biol. Evol.">
        <title>Genome-wide transcript profiling reveals the coevolution of plastid gene sequences and transcript processing pathways in the fucoxanthin dinoflagellate Karlodinium veneficum.</title>
        <authorList>
            <person name="Richardson E."/>
            <person name="Dorrell R.G."/>
            <person name="Howe C.J."/>
        </authorList>
    </citation>
    <scope>NUCLEOTIDE SEQUENCE</scope>
    <source>
        <strain evidence="2">UIO297</strain>
    </source>
</reference>
<dbReference type="EC" id="1.-.-.-" evidence="2"/>
<geneLocation type="chloroplast" evidence="2"/>
<dbReference type="AlphaFoldDB" id="A0A067XSW8"/>
<proteinExistence type="evidence at transcript level"/>
<dbReference type="GO" id="GO:0015979">
    <property type="term" value="P:photosynthesis"/>
    <property type="evidence" value="ECO:0007669"/>
    <property type="project" value="UniProtKB-KW"/>
</dbReference>
<dbReference type="PANTHER" id="PTHR47128:SF2">
    <property type="entry name" value="PROTEIN HIGH CHLOROPHYLL FLUORESCENCE PHENOTYPE 244, CHLOROPLASTIC"/>
    <property type="match status" value="1"/>
</dbReference>
<organism evidence="2">
    <name type="scientific">Karlodinium veneficum</name>
    <name type="common">Dinoflagellate</name>
    <name type="synonym">Karlodinium micrum</name>
    <dbReference type="NCBI Taxonomy" id="407301"/>
    <lineage>
        <taxon>Eukaryota</taxon>
        <taxon>Sar</taxon>
        <taxon>Alveolata</taxon>
        <taxon>Dinophyceae</taxon>
        <taxon>Gymnodiniales</taxon>
        <taxon>Kareniaceae</taxon>
        <taxon>Karlodinium</taxon>
    </lineage>
</organism>
<dbReference type="InterPro" id="IPR044256">
    <property type="entry name" value="HCF244-like"/>
</dbReference>
<protein>
    <submittedName>
        <fullName evidence="2">Hypothetical chloroplast protein Ycf39</fullName>
        <ecNumber evidence="2">1.-.-.-</ecNumber>
    </submittedName>
</protein>
<keyword evidence="2" id="KW-0560">Oxidoreductase</keyword>
<sequence length="174" mass="20369">STLPEALSPKFFLDYRSLNDHRSRNLSSDVIDDLQLDKFYEEVLIYNEIDYKQKTTDTINTIIDCATLKATIKSDSVNLLEIVDWKGKLALLVTCSIIQLKKLIFFSILDPHHESHTHQSFKPSLKSLKYLMEDLIQSSNFNYTIFKLYGFFERVFEKSIEDLALNQFPIHKRL</sequence>
<evidence type="ECO:0000313" key="2">
    <source>
        <dbReference type="EMBL" id="AGT55027.1"/>
    </source>
</evidence>
<name>A0A067XSW8_KARVE</name>
<feature type="non-terminal residue" evidence="2">
    <location>
        <position position="1"/>
    </location>
</feature>
<evidence type="ECO:0000256" key="1">
    <source>
        <dbReference type="ARBA" id="ARBA00022531"/>
    </source>
</evidence>
<dbReference type="GO" id="GO:0016491">
    <property type="term" value="F:oxidoreductase activity"/>
    <property type="evidence" value="ECO:0007669"/>
    <property type="project" value="UniProtKB-KW"/>
</dbReference>
<keyword evidence="2" id="KW-0934">Plastid</keyword>
<accession>A0A067XSW8</accession>
<feature type="non-terminal residue" evidence="2">
    <location>
        <position position="174"/>
    </location>
</feature>